<keyword evidence="1" id="KW-1133">Transmembrane helix</keyword>
<dbReference type="InterPro" id="IPR052158">
    <property type="entry name" value="INH-QAR"/>
</dbReference>
<dbReference type="InterPro" id="IPR029062">
    <property type="entry name" value="Class_I_gatase-like"/>
</dbReference>
<keyword evidence="1" id="KW-0472">Membrane</keyword>
<keyword evidence="1" id="KW-0812">Transmembrane</keyword>
<feature type="transmembrane region" description="Helical" evidence="1">
    <location>
        <begin position="99"/>
        <end position="118"/>
    </location>
</feature>
<feature type="domain" description="DJ-1/PfpI" evidence="2">
    <location>
        <begin position="8"/>
        <end position="170"/>
    </location>
</feature>
<dbReference type="RefSeq" id="WP_085933675.1">
    <property type="nucleotide sequence ID" value="NZ_FUWJ01000002.1"/>
</dbReference>
<gene>
    <name evidence="3" type="ORF">SAMN02745126_01937</name>
</gene>
<evidence type="ECO:0000256" key="1">
    <source>
        <dbReference type="SAM" id="Phobius"/>
    </source>
</evidence>
<evidence type="ECO:0000313" key="4">
    <source>
        <dbReference type="Proteomes" id="UP000190092"/>
    </source>
</evidence>
<dbReference type="STRING" id="225324.SAMN02745126_01937"/>
<accession>A0A1T4MRC0</accession>
<sequence>MTQRRFGFLMFPAFGELDLIGPWEMATMWNAYAGGPQCLTVAATAGPIRCAKGLAVSADVGFDDCPSLDYLLIPGGFSAFDAAQDPEVVRFVRERAATARAVLSVCTGAFILAAAGLLRNRTATTHWKALDRLAAMDGITVRQERWVRDGAIWTSAGVSAGIDLLLAFIAAEDGDATAGTVQFNAEYYPEGKTYGDAHRGSQAPTYVRRLP</sequence>
<dbReference type="OrthoDB" id="186587at2"/>
<organism evidence="3 4">
    <name type="scientific">Enhydrobacter aerosaccus</name>
    <dbReference type="NCBI Taxonomy" id="225324"/>
    <lineage>
        <taxon>Bacteria</taxon>
        <taxon>Pseudomonadati</taxon>
        <taxon>Pseudomonadota</taxon>
        <taxon>Alphaproteobacteria</taxon>
        <taxon>Hyphomicrobiales</taxon>
        <taxon>Enhydrobacter</taxon>
    </lineage>
</organism>
<dbReference type="EMBL" id="FUWJ01000002">
    <property type="protein sequence ID" value="SJZ69609.1"/>
    <property type="molecule type" value="Genomic_DNA"/>
</dbReference>
<dbReference type="CDD" id="cd03139">
    <property type="entry name" value="GATase1_PfpI_2"/>
    <property type="match status" value="1"/>
</dbReference>
<dbReference type="PANTHER" id="PTHR43130:SF15">
    <property type="entry name" value="THIJ_PFPI FAMILY PROTEIN (AFU_ORTHOLOGUE AFUA_5G14240)"/>
    <property type="match status" value="1"/>
</dbReference>
<dbReference type="Pfam" id="PF01965">
    <property type="entry name" value="DJ-1_PfpI"/>
    <property type="match status" value="1"/>
</dbReference>
<evidence type="ECO:0000259" key="2">
    <source>
        <dbReference type="Pfam" id="PF01965"/>
    </source>
</evidence>
<dbReference type="SUPFAM" id="SSF52317">
    <property type="entry name" value="Class I glutamine amidotransferase-like"/>
    <property type="match status" value="1"/>
</dbReference>
<dbReference type="Proteomes" id="UP000190092">
    <property type="component" value="Unassembled WGS sequence"/>
</dbReference>
<evidence type="ECO:0000313" key="3">
    <source>
        <dbReference type="EMBL" id="SJZ69609.1"/>
    </source>
</evidence>
<dbReference type="Gene3D" id="3.40.50.880">
    <property type="match status" value="1"/>
</dbReference>
<name>A0A1T4MRC0_9HYPH</name>
<dbReference type="AlphaFoldDB" id="A0A1T4MRC0"/>
<dbReference type="PANTHER" id="PTHR43130">
    <property type="entry name" value="ARAC-FAMILY TRANSCRIPTIONAL REGULATOR"/>
    <property type="match status" value="1"/>
</dbReference>
<keyword evidence="4" id="KW-1185">Reference proteome</keyword>
<dbReference type="InterPro" id="IPR002818">
    <property type="entry name" value="DJ-1/PfpI"/>
</dbReference>
<proteinExistence type="predicted"/>
<reference evidence="4" key="1">
    <citation type="submission" date="2017-02" db="EMBL/GenBank/DDBJ databases">
        <authorList>
            <person name="Varghese N."/>
            <person name="Submissions S."/>
        </authorList>
    </citation>
    <scope>NUCLEOTIDE SEQUENCE [LARGE SCALE GENOMIC DNA]</scope>
    <source>
        <strain evidence="4">ATCC 27094</strain>
    </source>
</reference>
<protein>
    <submittedName>
        <fullName evidence="3">Transcriptional regulator, AraC family</fullName>
    </submittedName>
</protein>